<comment type="subcellular location">
    <subcellularLocation>
        <location evidence="1">Cell membrane</location>
        <topology evidence="1">Peripheral membrane protein</topology>
        <orientation evidence="1">Cytoplasmic side</orientation>
    </subcellularLocation>
</comment>
<proteinExistence type="inferred from homology"/>
<evidence type="ECO:0000313" key="11">
    <source>
        <dbReference type="Proteomes" id="UP000224003"/>
    </source>
</evidence>
<dbReference type="PANTHER" id="PTHR43484">
    <property type="match status" value="1"/>
</dbReference>
<feature type="region of interest" description="Disordered" evidence="7">
    <location>
        <begin position="1"/>
        <end position="92"/>
    </location>
</feature>
<dbReference type="GO" id="GO:0016787">
    <property type="term" value="F:hydrolase activity"/>
    <property type="evidence" value="ECO:0007669"/>
    <property type="project" value="InterPro"/>
</dbReference>
<comment type="caution">
    <text evidence="10">The sequence shown here is derived from an EMBL/GenBank/DDBJ whole genome shotgun (WGS) entry which is preliminary data.</text>
</comment>
<evidence type="ECO:0000256" key="6">
    <source>
        <dbReference type="ARBA" id="ARBA00023136"/>
    </source>
</evidence>
<organism evidence="10 11">
    <name type="scientific">Bacillus thuringiensis</name>
    <dbReference type="NCBI Taxonomy" id="1428"/>
    <lineage>
        <taxon>Bacteria</taxon>
        <taxon>Bacillati</taxon>
        <taxon>Bacillota</taxon>
        <taxon>Bacilli</taxon>
        <taxon>Bacillales</taxon>
        <taxon>Bacillaceae</taxon>
        <taxon>Bacillus</taxon>
        <taxon>Bacillus cereus group</taxon>
    </lineage>
</organism>
<dbReference type="Pfam" id="PF04509">
    <property type="entry name" value="CheC"/>
    <property type="match status" value="1"/>
</dbReference>
<sequence>MVMSDGGMSQEEIDKILNGTSDENNNGNTGGEMSQEDIDKALRENSNENEEGTKDENPSGGMSQEEINKLVNSTTDENTKGNNEVSHEDTDELLKRESVENEISSQEPLTQNNQSEINQEEIDRMLQETVSEETDKKEFSQAEIDKLLLAASDAMPQNNNSFINSKKTAMEKSQIDLIDEEKNKRNNLNFSEEEKEVIVEIMNTSYSAASATLTALLGQTALIKNPVVELIEENDVEGANIPHVILNVDYTKGLEMENALIFKKSDAFHISDSMMSITSQIDETREMDEMTLSALKEAVNQIMGKSATAMFKVLQKTVDISPPEIKIDNFSSEISRIKGNNQKVVCISLDLEIGSNEPSKIYQVISVENAKEMAKYLLDLREPKKEVQELKTEKDDNSGGSKNYVNPLLKDVTVKMELVYGTTRKTLKDFLSMEQNHVIELKEEVHEPLKLFANGVLIAEGNLVNADGYYGVEIRKIY</sequence>
<dbReference type="GO" id="GO:0003774">
    <property type="term" value="F:cytoskeletal motor activity"/>
    <property type="evidence" value="ECO:0007669"/>
    <property type="project" value="InterPro"/>
</dbReference>
<dbReference type="GO" id="GO:0071973">
    <property type="term" value="P:bacterial-type flagellum-dependent cell motility"/>
    <property type="evidence" value="ECO:0007669"/>
    <property type="project" value="InterPro"/>
</dbReference>
<feature type="domain" description="Flagellar motor switch protein FliN-like C-terminal" evidence="8">
    <location>
        <begin position="409"/>
        <end position="477"/>
    </location>
</feature>
<evidence type="ECO:0000256" key="7">
    <source>
        <dbReference type="SAM" id="MobiDB-lite"/>
    </source>
</evidence>
<keyword evidence="5" id="KW-0283">Flagellar rotation</keyword>
<dbReference type="SUPFAM" id="SSF101801">
    <property type="entry name" value="Surface presentation of antigens (SPOA)"/>
    <property type="match status" value="1"/>
</dbReference>
<evidence type="ECO:0000256" key="3">
    <source>
        <dbReference type="ARBA" id="ARBA00022475"/>
    </source>
</evidence>
<dbReference type="InterPro" id="IPR028976">
    <property type="entry name" value="CheC-like_sf"/>
</dbReference>
<comment type="similarity">
    <text evidence="2">Belongs to the FliN/MopA/SpaO family.</text>
</comment>
<feature type="compositionally biased region" description="Polar residues" evidence="7">
    <location>
        <begin position="70"/>
        <end position="84"/>
    </location>
</feature>
<dbReference type="Proteomes" id="UP000224003">
    <property type="component" value="Unassembled WGS sequence"/>
</dbReference>
<dbReference type="InterPro" id="IPR001172">
    <property type="entry name" value="FliN_T3SS_HrcQb"/>
</dbReference>
<dbReference type="InterPro" id="IPR001543">
    <property type="entry name" value="FliN-like_C"/>
</dbReference>
<name>A0A9X6ZPU6_BACTU</name>
<dbReference type="InterPro" id="IPR051469">
    <property type="entry name" value="FliN/MopA/SpaO"/>
</dbReference>
<feature type="compositionally biased region" description="Polar residues" evidence="7">
    <location>
        <begin position="18"/>
        <end position="27"/>
    </location>
</feature>
<feature type="domain" description="CheC-like protein" evidence="9">
    <location>
        <begin position="290"/>
        <end position="327"/>
    </location>
</feature>
<evidence type="ECO:0000259" key="9">
    <source>
        <dbReference type="Pfam" id="PF04509"/>
    </source>
</evidence>
<dbReference type="InterPro" id="IPR007597">
    <property type="entry name" value="CheC"/>
</dbReference>
<evidence type="ECO:0000256" key="4">
    <source>
        <dbReference type="ARBA" id="ARBA00022500"/>
    </source>
</evidence>
<feature type="compositionally biased region" description="Basic and acidic residues" evidence="7">
    <location>
        <begin position="37"/>
        <end position="57"/>
    </location>
</feature>
<keyword evidence="3" id="KW-1003">Cell membrane</keyword>
<dbReference type="PANTHER" id="PTHR43484:SF1">
    <property type="entry name" value="FLAGELLAR MOTOR SWITCH PROTEIN FLIN"/>
    <property type="match status" value="1"/>
</dbReference>
<keyword evidence="6" id="KW-0472">Membrane</keyword>
<evidence type="ECO:0000256" key="1">
    <source>
        <dbReference type="ARBA" id="ARBA00004413"/>
    </source>
</evidence>
<dbReference type="CDD" id="cd17907">
    <property type="entry name" value="FliY_FliN-Y"/>
    <property type="match status" value="1"/>
</dbReference>
<evidence type="ECO:0000313" key="10">
    <source>
        <dbReference type="EMBL" id="PFJ25960.1"/>
    </source>
</evidence>
<dbReference type="Gene3D" id="2.30.330.10">
    <property type="entry name" value="SpoA-like"/>
    <property type="match status" value="1"/>
</dbReference>
<protein>
    <recommendedName>
        <fullName evidence="12">Flagellar motor switch phosphatase FliY</fullName>
    </recommendedName>
</protein>
<dbReference type="GO" id="GO:0009425">
    <property type="term" value="C:bacterial-type flagellum basal body"/>
    <property type="evidence" value="ECO:0007669"/>
    <property type="project" value="InterPro"/>
</dbReference>
<reference evidence="10 11" key="1">
    <citation type="submission" date="2017-09" db="EMBL/GenBank/DDBJ databases">
        <title>Large-scale bioinformatics analysis of Bacillus genomes uncovers conserved roles of natural products in bacterial physiology.</title>
        <authorList>
            <consortium name="Agbiome Team Llc"/>
            <person name="Bleich R.M."/>
            <person name="Grubbs K.J."/>
            <person name="Santa Maria K.C."/>
            <person name="Allen S.E."/>
            <person name="Farag S."/>
            <person name="Shank E.A."/>
            <person name="Bowers A."/>
        </authorList>
    </citation>
    <scope>NUCLEOTIDE SEQUENCE [LARGE SCALE GENOMIC DNA]</scope>
    <source>
        <strain evidence="10 11">AFS085496</strain>
    </source>
</reference>
<dbReference type="GO" id="GO:0006935">
    <property type="term" value="P:chemotaxis"/>
    <property type="evidence" value="ECO:0007669"/>
    <property type="project" value="UniProtKB-KW"/>
</dbReference>
<keyword evidence="4" id="KW-0145">Chemotaxis</keyword>
<dbReference type="EMBL" id="NUVX01000103">
    <property type="protein sequence ID" value="PFJ25960.1"/>
    <property type="molecule type" value="Genomic_DNA"/>
</dbReference>
<dbReference type="Gene3D" id="3.40.1550.10">
    <property type="entry name" value="CheC-like"/>
    <property type="match status" value="1"/>
</dbReference>
<dbReference type="InterPro" id="IPR036429">
    <property type="entry name" value="SpoA-like_sf"/>
</dbReference>
<dbReference type="SUPFAM" id="SSF103039">
    <property type="entry name" value="CheC-like"/>
    <property type="match status" value="1"/>
</dbReference>
<evidence type="ECO:0000256" key="2">
    <source>
        <dbReference type="ARBA" id="ARBA00009226"/>
    </source>
</evidence>
<gene>
    <name evidence="10" type="ORF">COJ15_35140</name>
</gene>
<evidence type="ECO:0008006" key="12">
    <source>
        <dbReference type="Google" id="ProtNLM"/>
    </source>
</evidence>
<dbReference type="AlphaFoldDB" id="A0A9X6ZPU6"/>
<dbReference type="GO" id="GO:0005886">
    <property type="term" value="C:plasma membrane"/>
    <property type="evidence" value="ECO:0007669"/>
    <property type="project" value="UniProtKB-SubCell"/>
</dbReference>
<accession>A0A9X6ZPU6</accession>
<evidence type="ECO:0000256" key="5">
    <source>
        <dbReference type="ARBA" id="ARBA00022779"/>
    </source>
</evidence>
<evidence type="ECO:0000259" key="8">
    <source>
        <dbReference type="Pfam" id="PF01052"/>
    </source>
</evidence>
<dbReference type="PRINTS" id="PR00956">
    <property type="entry name" value="FLGMOTORFLIN"/>
</dbReference>
<dbReference type="Pfam" id="PF01052">
    <property type="entry name" value="FliMN_C"/>
    <property type="match status" value="1"/>
</dbReference>